<dbReference type="AlphaFoldDB" id="A0A3N2R659"/>
<keyword evidence="5 7" id="KW-1133">Transmembrane helix</keyword>
<evidence type="ECO:0000256" key="3">
    <source>
        <dbReference type="ARBA" id="ARBA00022475"/>
    </source>
</evidence>
<comment type="subcellular location">
    <subcellularLocation>
        <location evidence="1 7">Cell membrane</location>
        <topology evidence="1 7">Multi-pass membrane protein</topology>
    </subcellularLocation>
</comment>
<comment type="caution">
    <text evidence="10">The sequence shown here is derived from an EMBL/GenBank/DDBJ whole genome shotgun (WGS) entry which is preliminary data.</text>
</comment>
<feature type="transmembrane region" description="Helical" evidence="7">
    <location>
        <begin position="121"/>
        <end position="144"/>
    </location>
</feature>
<reference evidence="10 11" key="1">
    <citation type="submission" date="2018-10" db="EMBL/GenBank/DDBJ databases">
        <title>Histidinibacterium lentulum gen. nov., sp. nov., a marine bacterium from the culture broth of Picochlorum sp. 122.</title>
        <authorList>
            <person name="Wang G."/>
        </authorList>
    </citation>
    <scope>NUCLEOTIDE SEQUENCE [LARGE SCALE GENOMIC DNA]</scope>
    <source>
        <strain evidence="10 11">B17</strain>
    </source>
</reference>
<keyword evidence="6 7" id="KW-0472">Membrane</keyword>
<feature type="transmembrane region" description="Helical" evidence="7">
    <location>
        <begin position="86"/>
        <end position="109"/>
    </location>
</feature>
<evidence type="ECO:0000256" key="4">
    <source>
        <dbReference type="ARBA" id="ARBA00022692"/>
    </source>
</evidence>
<accession>A0A3N2R659</accession>
<feature type="domain" description="ABC transmembrane type-1" evidence="9">
    <location>
        <begin position="86"/>
        <end position="269"/>
    </location>
</feature>
<dbReference type="PANTHER" id="PTHR30151">
    <property type="entry name" value="ALKANE SULFONATE ABC TRANSPORTER-RELATED, MEMBRANE SUBUNIT"/>
    <property type="match status" value="1"/>
</dbReference>
<keyword evidence="2 7" id="KW-0813">Transport</keyword>
<evidence type="ECO:0000313" key="10">
    <source>
        <dbReference type="EMBL" id="ROU02914.1"/>
    </source>
</evidence>
<evidence type="ECO:0000256" key="7">
    <source>
        <dbReference type="RuleBase" id="RU363032"/>
    </source>
</evidence>
<proteinExistence type="inferred from homology"/>
<dbReference type="Pfam" id="PF00528">
    <property type="entry name" value="BPD_transp_1"/>
    <property type="match status" value="1"/>
</dbReference>
<dbReference type="InterPro" id="IPR000515">
    <property type="entry name" value="MetI-like"/>
</dbReference>
<evidence type="ECO:0000313" key="11">
    <source>
        <dbReference type="Proteomes" id="UP000268016"/>
    </source>
</evidence>
<keyword evidence="11" id="KW-1185">Reference proteome</keyword>
<dbReference type="CDD" id="cd06261">
    <property type="entry name" value="TM_PBP2"/>
    <property type="match status" value="1"/>
</dbReference>
<feature type="compositionally biased region" description="Polar residues" evidence="8">
    <location>
        <begin position="1"/>
        <end position="12"/>
    </location>
</feature>
<dbReference type="Proteomes" id="UP000268016">
    <property type="component" value="Unassembled WGS sequence"/>
</dbReference>
<feature type="compositionally biased region" description="Basic and acidic residues" evidence="8">
    <location>
        <begin position="13"/>
        <end position="24"/>
    </location>
</feature>
<protein>
    <submittedName>
        <fullName evidence="10">ABC transporter permease</fullName>
    </submittedName>
</protein>
<evidence type="ECO:0000256" key="1">
    <source>
        <dbReference type="ARBA" id="ARBA00004651"/>
    </source>
</evidence>
<evidence type="ECO:0000256" key="5">
    <source>
        <dbReference type="ARBA" id="ARBA00022989"/>
    </source>
</evidence>
<keyword evidence="4 7" id="KW-0812">Transmembrane</keyword>
<dbReference type="InterPro" id="IPR035906">
    <property type="entry name" value="MetI-like_sf"/>
</dbReference>
<gene>
    <name evidence="10" type="ORF">EAT49_06330</name>
</gene>
<feature type="transmembrane region" description="Helical" evidence="7">
    <location>
        <begin position="248"/>
        <end position="269"/>
    </location>
</feature>
<dbReference type="GO" id="GO:0055085">
    <property type="term" value="P:transmembrane transport"/>
    <property type="evidence" value="ECO:0007669"/>
    <property type="project" value="InterPro"/>
</dbReference>
<dbReference type="OrthoDB" id="9786495at2"/>
<comment type="similarity">
    <text evidence="7">Belongs to the binding-protein-dependent transport system permease family.</text>
</comment>
<dbReference type="GO" id="GO:0005886">
    <property type="term" value="C:plasma membrane"/>
    <property type="evidence" value="ECO:0007669"/>
    <property type="project" value="UniProtKB-SubCell"/>
</dbReference>
<dbReference type="Gene3D" id="1.10.3720.10">
    <property type="entry name" value="MetI-like"/>
    <property type="match status" value="1"/>
</dbReference>
<feature type="transmembrane region" description="Helical" evidence="7">
    <location>
        <begin position="150"/>
        <end position="168"/>
    </location>
</feature>
<evidence type="ECO:0000256" key="6">
    <source>
        <dbReference type="ARBA" id="ARBA00023136"/>
    </source>
</evidence>
<dbReference type="EMBL" id="RDRB01000003">
    <property type="protein sequence ID" value="ROU02914.1"/>
    <property type="molecule type" value="Genomic_DNA"/>
</dbReference>
<dbReference type="PANTHER" id="PTHR30151:SF20">
    <property type="entry name" value="ABC TRANSPORTER PERMEASE PROTEIN HI_0355-RELATED"/>
    <property type="match status" value="1"/>
</dbReference>
<feature type="transmembrane region" description="Helical" evidence="7">
    <location>
        <begin position="201"/>
        <end position="228"/>
    </location>
</feature>
<feature type="transmembrane region" description="Helical" evidence="7">
    <location>
        <begin position="31"/>
        <end position="52"/>
    </location>
</feature>
<sequence length="284" mass="29953">MPCGTSCSSTTDRPSKRPGDRRWPPLDRDRLTALASAVWPPAATFAALLAMLEIASGAGWLPITVPPPSAVIAEFGTSGADLLYHVWPSILATVAGFAISALVAAGFAAVGASWRRAGGPVFTLGVLVDSTPLIAVAPILVAFIGGGMTLHVVVAAVACFFSILMGMMKGFRAVDRNSDELFHVLAASRWQRLVKLALPSALPFVFAGFKIAAPLAVLGTLIAEWMGAERGVGIMMIYAMFSFDPPQVWMTIVAVCLMAIGGYSLFAVAERAFLGWADRDEGRL</sequence>
<name>A0A3N2R659_9RHOB</name>
<evidence type="ECO:0000259" key="9">
    <source>
        <dbReference type="PROSITE" id="PS50928"/>
    </source>
</evidence>
<evidence type="ECO:0000256" key="2">
    <source>
        <dbReference type="ARBA" id="ARBA00022448"/>
    </source>
</evidence>
<evidence type="ECO:0000256" key="8">
    <source>
        <dbReference type="SAM" id="MobiDB-lite"/>
    </source>
</evidence>
<dbReference type="SUPFAM" id="SSF161098">
    <property type="entry name" value="MetI-like"/>
    <property type="match status" value="1"/>
</dbReference>
<organism evidence="10 11">
    <name type="scientific">Histidinibacterium lentulum</name>
    <dbReference type="NCBI Taxonomy" id="2480588"/>
    <lineage>
        <taxon>Bacteria</taxon>
        <taxon>Pseudomonadati</taxon>
        <taxon>Pseudomonadota</taxon>
        <taxon>Alphaproteobacteria</taxon>
        <taxon>Rhodobacterales</taxon>
        <taxon>Paracoccaceae</taxon>
        <taxon>Histidinibacterium</taxon>
    </lineage>
</organism>
<keyword evidence="3" id="KW-1003">Cell membrane</keyword>
<dbReference type="PROSITE" id="PS50928">
    <property type="entry name" value="ABC_TM1"/>
    <property type="match status" value="1"/>
</dbReference>
<feature type="region of interest" description="Disordered" evidence="8">
    <location>
        <begin position="1"/>
        <end position="24"/>
    </location>
</feature>